<organism evidence="2 3">
    <name type="scientific">Aeromicrobium alkaliterrae</name>
    <dbReference type="NCBI Taxonomy" id="302168"/>
    <lineage>
        <taxon>Bacteria</taxon>
        <taxon>Bacillati</taxon>
        <taxon>Actinomycetota</taxon>
        <taxon>Actinomycetes</taxon>
        <taxon>Propionibacteriales</taxon>
        <taxon>Nocardioidaceae</taxon>
        <taxon>Aeromicrobium</taxon>
    </lineage>
</organism>
<name>A0ABP4VZF5_9ACTN</name>
<feature type="chain" id="PRO_5045745254" evidence="1">
    <location>
        <begin position="30"/>
        <end position="413"/>
    </location>
</feature>
<keyword evidence="3" id="KW-1185">Reference proteome</keyword>
<dbReference type="PROSITE" id="PS51257">
    <property type="entry name" value="PROKAR_LIPOPROTEIN"/>
    <property type="match status" value="1"/>
</dbReference>
<reference evidence="3" key="1">
    <citation type="journal article" date="2019" name="Int. J. Syst. Evol. Microbiol.">
        <title>The Global Catalogue of Microorganisms (GCM) 10K type strain sequencing project: providing services to taxonomists for standard genome sequencing and annotation.</title>
        <authorList>
            <consortium name="The Broad Institute Genomics Platform"/>
            <consortium name="The Broad Institute Genome Sequencing Center for Infectious Disease"/>
            <person name="Wu L."/>
            <person name="Ma J."/>
        </authorList>
    </citation>
    <scope>NUCLEOTIDE SEQUENCE [LARGE SCALE GENOMIC DNA]</scope>
    <source>
        <strain evidence="3">JCM 13518</strain>
    </source>
</reference>
<feature type="signal peptide" evidence="1">
    <location>
        <begin position="1"/>
        <end position="29"/>
    </location>
</feature>
<evidence type="ECO:0000313" key="2">
    <source>
        <dbReference type="EMBL" id="GAA1740313.1"/>
    </source>
</evidence>
<dbReference type="EMBL" id="BAAAME010000004">
    <property type="protein sequence ID" value="GAA1740313.1"/>
    <property type="molecule type" value="Genomic_DNA"/>
</dbReference>
<dbReference type="RefSeq" id="WP_344200984.1">
    <property type="nucleotide sequence ID" value="NZ_BAAAME010000004.1"/>
</dbReference>
<dbReference type="InterPro" id="IPR015943">
    <property type="entry name" value="WD40/YVTN_repeat-like_dom_sf"/>
</dbReference>
<comment type="caution">
    <text evidence="2">The sequence shown here is derived from an EMBL/GenBank/DDBJ whole genome shotgun (WGS) entry which is preliminary data.</text>
</comment>
<keyword evidence="1" id="KW-0732">Signal</keyword>
<dbReference type="SUPFAM" id="SSF50969">
    <property type="entry name" value="YVTN repeat-like/Quinoprotein amine dehydrogenase"/>
    <property type="match status" value="1"/>
</dbReference>
<gene>
    <name evidence="2" type="primary">aztD</name>
    <name evidence="2" type="ORF">GCM10009710_20720</name>
</gene>
<protein>
    <submittedName>
        <fullName evidence="2">Zinc metallochaperone AztD</fullName>
    </submittedName>
</protein>
<dbReference type="InterPro" id="IPR011044">
    <property type="entry name" value="Quino_amine_DH_bsu"/>
</dbReference>
<evidence type="ECO:0000313" key="3">
    <source>
        <dbReference type="Proteomes" id="UP001501057"/>
    </source>
</evidence>
<accession>A0ABP4VZF5</accession>
<proteinExistence type="predicted"/>
<dbReference type="Gene3D" id="2.130.10.10">
    <property type="entry name" value="YVTN repeat-like/Quinoprotein amine dehydrogenase"/>
    <property type="match status" value="1"/>
</dbReference>
<evidence type="ECO:0000256" key="1">
    <source>
        <dbReference type="SAM" id="SignalP"/>
    </source>
</evidence>
<sequence length="413" mass="42960">MNLPASRNPLRRRHAAVLGALALGLAACGADTDTNEATEAAAEPVEVDHAEPRLVVAYEDHVEVFDATTIESKGSIETTSAPYVQTAADGRHVFTLAHNDETIGLIDSGTWTEAHGDHGHSFTLDPSETALELDHLSYHAVSDDERSVIWYDDLGAFGVLDHDELEGGKVEPQLFEIGEPHHGVAVPTADGGFLATVSADGEATGVAVLDATGAEINRFETCPGLHGESHVGETGYAFGCGTGILVVDGGQARSIPSPVEGAGTGTLASDHESTVVAGALSAEDQPELASQLALYDTAAGTSRAVELGAPFSNLVVSEGRAIVIGTDGALRVVDLTTGEVTTVPAIAEWEKTDDWQEPRPYLAVAGDTVWITDPQAGAIHTLDLATSALETVEVDGEPGRLVVVNADHAGHDH</sequence>
<dbReference type="Proteomes" id="UP001501057">
    <property type="component" value="Unassembled WGS sequence"/>
</dbReference>